<dbReference type="InterPro" id="IPR011042">
    <property type="entry name" value="6-blade_b-propeller_TolB-like"/>
</dbReference>
<dbReference type="RefSeq" id="WP_179399819.1">
    <property type="nucleotide sequence ID" value="NZ_JACCCY010000003.1"/>
</dbReference>
<dbReference type="Gene3D" id="2.120.10.30">
    <property type="entry name" value="TolB, C-terminal domain"/>
    <property type="match status" value="1"/>
</dbReference>
<evidence type="ECO:0008006" key="4">
    <source>
        <dbReference type="Google" id="ProtNLM"/>
    </source>
</evidence>
<comment type="caution">
    <text evidence="2">The sequence shown here is derived from an EMBL/GenBank/DDBJ whole genome shotgun (WGS) entry which is preliminary data.</text>
</comment>
<accession>A0A8E1ZXH7</accession>
<keyword evidence="1" id="KW-0732">Signal</keyword>
<evidence type="ECO:0000313" key="2">
    <source>
        <dbReference type="EMBL" id="NYI50209.1"/>
    </source>
</evidence>
<dbReference type="SUPFAM" id="SSF63825">
    <property type="entry name" value="YWTD domain"/>
    <property type="match status" value="1"/>
</dbReference>
<dbReference type="AlphaFoldDB" id="A0A8E1ZXH7"/>
<name>A0A8E1ZXH7_9PORP</name>
<proteinExistence type="predicted"/>
<evidence type="ECO:0000256" key="1">
    <source>
        <dbReference type="SAM" id="SignalP"/>
    </source>
</evidence>
<gene>
    <name evidence="2" type="ORF">F5613_002339</name>
</gene>
<protein>
    <recommendedName>
        <fullName evidence="4">6-bladed beta-propeller</fullName>
    </recommendedName>
</protein>
<feature type="chain" id="PRO_5034930826" description="6-bladed beta-propeller" evidence="1">
    <location>
        <begin position="20"/>
        <end position="394"/>
    </location>
</feature>
<organism evidence="2 3">
    <name type="scientific">Macellibacteroides fermentans</name>
    <dbReference type="NCBI Taxonomy" id="879969"/>
    <lineage>
        <taxon>Bacteria</taxon>
        <taxon>Pseudomonadati</taxon>
        <taxon>Bacteroidota</taxon>
        <taxon>Bacteroidia</taxon>
        <taxon>Bacteroidales</taxon>
        <taxon>Porphyromonadaceae</taxon>
        <taxon>Macellibacteroides</taxon>
    </lineage>
</organism>
<dbReference type="EMBL" id="JACCCY010000003">
    <property type="protein sequence ID" value="NYI50209.1"/>
    <property type="molecule type" value="Genomic_DNA"/>
</dbReference>
<dbReference type="PROSITE" id="PS51257">
    <property type="entry name" value="PROKAR_LIPOPROTEIN"/>
    <property type="match status" value="1"/>
</dbReference>
<dbReference type="Pfam" id="PF17170">
    <property type="entry name" value="DUF5128"/>
    <property type="match status" value="1"/>
</dbReference>
<sequence>MKKATLVLVIALLAGLAGCGQKQSISDDIIVVDITKAPSSKKELILQDFMDVEYVALETKDDFLNRGVVHDIGKKTILVTNQDDGDIFVYDRTGNALRKINRRGQGGEEYISCFNITLDEENEEMFINDISLQKIHVYDLYGNFKRSFQHKKGNGILFYNDIFNYDKSNLICYDQYNEKIPFVLISKKDGSITKEIKIPFKKKILLLQQTRDEEHIYIKTPGPYRRIITFKGNWILSETSSDTVYTLSPDYSLYPLLVRTPSIQTMNPEVFLILRFFSDRYYFMETIKNVFDFSTGKGFSRTFFMYDRQEKAFFNYTVYNGDYTIKKEIYMNWLRPVNHEIESWQALDANQLIESYNNGELKGKLNKIAATLNEDSNPVIMLIKHKKQTNFWEQ</sequence>
<dbReference type="Proteomes" id="UP000574332">
    <property type="component" value="Unassembled WGS sequence"/>
</dbReference>
<evidence type="ECO:0000313" key="3">
    <source>
        <dbReference type="Proteomes" id="UP000574332"/>
    </source>
</evidence>
<reference evidence="2 3" key="1">
    <citation type="submission" date="2020-07" db="EMBL/GenBank/DDBJ databases">
        <title>Genomic Encyclopedia of Type Strains, Phase IV (KMG-IV): sequencing the most valuable type-strain genomes for metagenomic binning, comparative biology and taxonomic classification.</title>
        <authorList>
            <person name="Goeker M."/>
        </authorList>
    </citation>
    <scope>NUCLEOTIDE SEQUENCE [LARGE SCALE GENOMIC DNA]</scope>
    <source>
        <strain evidence="2 3">DSM 23697</strain>
    </source>
</reference>
<keyword evidence="3" id="KW-1185">Reference proteome</keyword>
<feature type="signal peptide" evidence="1">
    <location>
        <begin position="1"/>
        <end position="19"/>
    </location>
</feature>